<dbReference type="Pfam" id="PF13360">
    <property type="entry name" value="PQQ_2"/>
    <property type="match status" value="3"/>
</dbReference>
<feature type="compositionally biased region" description="Polar residues" evidence="1">
    <location>
        <begin position="417"/>
        <end position="434"/>
    </location>
</feature>
<keyword evidence="4" id="KW-1185">Reference proteome</keyword>
<comment type="caution">
    <text evidence="3">The sequence shown here is derived from an EMBL/GenBank/DDBJ whole genome shotgun (WGS) entry which is preliminary data.</text>
</comment>
<dbReference type="Gene3D" id="2.130.10.10">
    <property type="entry name" value="YVTN repeat-like/Quinoprotein amine dehydrogenase"/>
    <property type="match status" value="2"/>
</dbReference>
<dbReference type="InterPro" id="IPR018391">
    <property type="entry name" value="PQQ_b-propeller_rpt"/>
</dbReference>
<evidence type="ECO:0000256" key="1">
    <source>
        <dbReference type="SAM" id="MobiDB-lite"/>
    </source>
</evidence>
<proteinExistence type="predicted"/>
<dbReference type="EMBL" id="JBHTAG010000002">
    <property type="protein sequence ID" value="MFC7097171.1"/>
    <property type="molecule type" value="Genomic_DNA"/>
</dbReference>
<feature type="region of interest" description="Disordered" evidence="1">
    <location>
        <begin position="385"/>
        <end position="434"/>
    </location>
</feature>
<dbReference type="SMART" id="SM00564">
    <property type="entry name" value="PQQ"/>
    <property type="match status" value="8"/>
</dbReference>
<dbReference type="InterPro" id="IPR002372">
    <property type="entry name" value="PQQ_rpt_dom"/>
</dbReference>
<dbReference type="InterPro" id="IPR015943">
    <property type="entry name" value="WD40/YVTN_repeat-like_dom_sf"/>
</dbReference>
<protein>
    <submittedName>
        <fullName evidence="3">PQQ-binding-like beta-propeller repeat protein</fullName>
    </submittedName>
</protein>
<dbReference type="PANTHER" id="PTHR34512">
    <property type="entry name" value="CELL SURFACE PROTEIN"/>
    <property type="match status" value="1"/>
</dbReference>
<dbReference type="PANTHER" id="PTHR34512:SF30">
    <property type="entry name" value="OUTER MEMBRANE PROTEIN ASSEMBLY FACTOR BAMB"/>
    <property type="match status" value="1"/>
</dbReference>
<feature type="compositionally biased region" description="Low complexity" evidence="1">
    <location>
        <begin position="392"/>
        <end position="416"/>
    </location>
</feature>
<dbReference type="RefSeq" id="WP_276238355.1">
    <property type="nucleotide sequence ID" value="NZ_CP119989.1"/>
</dbReference>
<sequence>MSQISRRTALQATGALLFSAAVHPTLATADGHSHTDWTSFGGNGGNTGYNPEARVPKQNVGARWRYDMLPGFPSGPAVVDGTVYFTSAQGEVFAVEVATGERKWRTSLDEPLGDIPDDIPTPCVASGSVFVGSKNGKLYSLNAVTGNRNWSISTSSEITTPVGESNGRVYFIDDGVNAVDAESGDELWRFDDEFFFESGLGIVDGTVYAGSSGGTMYALDGADGSVVWTTDLGGEVRAPPAVTDEAVYVGTENGNFFALSRADGAPEWTTELNQDVITSPAVSDERVFIGGEGQSDFYALDRASGSVEWTAFISEEEASVRASPAVADGVVFITHGDLRAIDAETGEDLWRYPRGDFISSPPAIVDGVIVVGNWDHSLYAISSDTFEPKTPTATDTETVTATETETAVSDETSTSTNQNDMQTEQTPIEATGTTTEEPVNRGFITNGEEGQLDALSDPYVLTIGGFALSVAGVLHSMIGGQ</sequence>
<feature type="domain" description="Pyrrolo-quinoline quinone repeat" evidence="2">
    <location>
        <begin position="63"/>
        <end position="159"/>
    </location>
</feature>
<dbReference type="GeneID" id="79268928"/>
<feature type="domain" description="Pyrrolo-quinoline quinone repeat" evidence="2">
    <location>
        <begin position="298"/>
        <end position="385"/>
    </location>
</feature>
<dbReference type="AlphaFoldDB" id="A0ABD5WV49"/>
<dbReference type="PROSITE" id="PS51318">
    <property type="entry name" value="TAT"/>
    <property type="match status" value="1"/>
</dbReference>
<dbReference type="Gene3D" id="2.40.128.630">
    <property type="match status" value="1"/>
</dbReference>
<evidence type="ECO:0000259" key="2">
    <source>
        <dbReference type="Pfam" id="PF13360"/>
    </source>
</evidence>
<organism evidence="3 4">
    <name type="scientific">Halobaculum marinum</name>
    <dbReference type="NCBI Taxonomy" id="3031996"/>
    <lineage>
        <taxon>Archaea</taxon>
        <taxon>Methanobacteriati</taxon>
        <taxon>Methanobacteriota</taxon>
        <taxon>Stenosarchaea group</taxon>
        <taxon>Halobacteria</taxon>
        <taxon>Halobacteriales</taxon>
        <taxon>Haloferacaceae</taxon>
        <taxon>Halobaculum</taxon>
    </lineage>
</organism>
<evidence type="ECO:0000313" key="4">
    <source>
        <dbReference type="Proteomes" id="UP001596388"/>
    </source>
</evidence>
<feature type="domain" description="Pyrrolo-quinoline quinone repeat" evidence="2">
    <location>
        <begin position="175"/>
        <end position="269"/>
    </location>
</feature>
<reference evidence="3 4" key="1">
    <citation type="journal article" date="2019" name="Int. J. Syst. Evol. Microbiol.">
        <title>The Global Catalogue of Microorganisms (GCM) 10K type strain sequencing project: providing services to taxonomists for standard genome sequencing and annotation.</title>
        <authorList>
            <consortium name="The Broad Institute Genomics Platform"/>
            <consortium name="The Broad Institute Genome Sequencing Center for Infectious Disease"/>
            <person name="Wu L."/>
            <person name="Ma J."/>
        </authorList>
    </citation>
    <scope>NUCLEOTIDE SEQUENCE [LARGE SCALE GENOMIC DNA]</scope>
    <source>
        <strain evidence="3 4">DT55</strain>
    </source>
</reference>
<accession>A0ABD5WV49</accession>
<name>A0ABD5WV49_9EURY</name>
<dbReference type="SUPFAM" id="SSF50998">
    <property type="entry name" value="Quinoprotein alcohol dehydrogenase-like"/>
    <property type="match status" value="2"/>
</dbReference>
<gene>
    <name evidence="3" type="ORF">ACFQKD_07620</name>
</gene>
<evidence type="ECO:0000313" key="3">
    <source>
        <dbReference type="EMBL" id="MFC7097171.1"/>
    </source>
</evidence>
<feature type="region of interest" description="Disordered" evidence="1">
    <location>
        <begin position="31"/>
        <end position="52"/>
    </location>
</feature>
<dbReference type="Proteomes" id="UP001596388">
    <property type="component" value="Unassembled WGS sequence"/>
</dbReference>
<dbReference type="InterPro" id="IPR011047">
    <property type="entry name" value="Quinoprotein_ADH-like_sf"/>
</dbReference>
<dbReference type="InterPro" id="IPR006311">
    <property type="entry name" value="TAT_signal"/>
</dbReference>